<evidence type="ECO:0000313" key="2">
    <source>
        <dbReference type="EMBL" id="VFJ13627.1"/>
    </source>
</evidence>
<dbReference type="EMBL" id="LR216287">
    <property type="protein sequence ID" value="VFJ13627.1"/>
    <property type="molecule type" value="Genomic_DNA"/>
</dbReference>
<feature type="region of interest" description="Disordered" evidence="1">
    <location>
        <begin position="95"/>
        <end position="121"/>
    </location>
</feature>
<name>A0A484IBM6_9ARCH</name>
<protein>
    <submittedName>
        <fullName evidence="2">Uncharacterized protein</fullName>
    </submittedName>
</protein>
<evidence type="ECO:0000313" key="3">
    <source>
        <dbReference type="Proteomes" id="UP000294299"/>
    </source>
</evidence>
<dbReference type="AlphaFoldDB" id="A0A484IBM6"/>
<keyword evidence="3" id="KW-1185">Reference proteome</keyword>
<accession>A0A484IBM6</accession>
<dbReference type="Proteomes" id="UP000294299">
    <property type="component" value="Chromosome NFRAN"/>
</dbReference>
<dbReference type="KEGG" id="nfn:NFRAN_1305"/>
<reference evidence="2 3" key="1">
    <citation type="submission" date="2019-02" db="EMBL/GenBank/DDBJ databases">
        <authorList>
            <person name="Lehtovirta-Morley E L."/>
        </authorList>
    </citation>
    <scope>NUCLEOTIDE SEQUENCE [LARGE SCALE GENOMIC DNA]</scope>
    <source>
        <strain evidence="2">NFRAN1</strain>
    </source>
</reference>
<gene>
    <name evidence="2" type="ORF">NFRAN_1305</name>
</gene>
<proteinExistence type="predicted"/>
<evidence type="ECO:0000256" key="1">
    <source>
        <dbReference type="SAM" id="MobiDB-lite"/>
    </source>
</evidence>
<organism evidence="2 3">
    <name type="scientific">Candidatus Nitrosocosmicus franklandianus</name>
    <dbReference type="NCBI Taxonomy" id="1798806"/>
    <lineage>
        <taxon>Archaea</taxon>
        <taxon>Nitrososphaerota</taxon>
        <taxon>Nitrososphaeria</taxon>
        <taxon>Nitrososphaerales</taxon>
        <taxon>Nitrososphaeraceae</taxon>
        <taxon>Candidatus Nitrosocosmicus</taxon>
    </lineage>
</organism>
<sequence length="157" mass="17318">MLPLMLFALYPSPIVLGQEKQQNYNTSNDILICQVMDYIESPIGSNMQQVSNICSYQNSIGHNQSIAELCFIFSAKGIDIINTFCDETIANETSTPVTNETSTPVTNETSTPVTNETSTPVTNEINDTLNSQNNTDNGLRVTIFDGISNFFSNAFNR</sequence>